<dbReference type="GO" id="GO:0106370">
    <property type="term" value="F:protein-L-histidine N-pros-methyltransferase activity"/>
    <property type="evidence" value="ECO:0007669"/>
    <property type="project" value="InterPro"/>
</dbReference>
<gene>
    <name evidence="2" type="ORF">G5I_00837</name>
</gene>
<proteinExistence type="predicted"/>
<reference evidence="2" key="1">
    <citation type="submission" date="2011-02" db="EMBL/GenBank/DDBJ databases">
        <title>The genome of the leaf-cutting ant Acromyrmex echinatior suggests key adaptations to social evolution and fungus farming.</title>
        <authorList>
            <person name="Nygaard S."/>
            <person name="Zhang G."/>
        </authorList>
    </citation>
    <scope>NUCLEOTIDE SEQUENCE</scope>
</reference>
<evidence type="ECO:0000313" key="2">
    <source>
        <dbReference type="EMBL" id="EGI70463.1"/>
    </source>
</evidence>
<organism evidence="3">
    <name type="scientific">Acromyrmex echinatior</name>
    <name type="common">Panamanian leafcutter ant</name>
    <name type="synonym">Acromyrmex octospinosus echinatior</name>
    <dbReference type="NCBI Taxonomy" id="103372"/>
    <lineage>
        <taxon>Eukaryota</taxon>
        <taxon>Metazoa</taxon>
        <taxon>Ecdysozoa</taxon>
        <taxon>Arthropoda</taxon>
        <taxon>Hexapoda</taxon>
        <taxon>Insecta</taxon>
        <taxon>Pterygota</taxon>
        <taxon>Neoptera</taxon>
        <taxon>Endopterygota</taxon>
        <taxon>Hymenoptera</taxon>
        <taxon>Apocrita</taxon>
        <taxon>Aculeata</taxon>
        <taxon>Formicoidea</taxon>
        <taxon>Formicidae</taxon>
        <taxon>Myrmicinae</taxon>
        <taxon>Acromyrmex</taxon>
    </lineage>
</organism>
<sequence>MPRGRVIGSHSRKLTVKSDICRVAQGPVDQPTGQRNCFSDCVAFRGSPRVLEDEDENEDTDGTAGEKRIVNVAIRGFDNEAKNVQRTRAYVHRLYGANIKCKNIVLLNTKMTWYRVDKSKIREDLLDLWVPLGTGPNADQPDKAAEIFLVRSAERSDSLPLQAWHSLARSALSWFISRTSINGGEMSSIKALGRFVLGNREEIYYERKTGNHGGGGNTARPREKEATRAKECTGYPESIRVANKYTETTILLNSSYLSRNETNERSRMAHSSATRQHPTIGPRRRGGVGPIGQVVHLLYVYCAAQGWLRGATVVGLRGETNGQVYKGQGWGMKEDQQNSTCYLTLSSISYFFNAPCIRRHIPRVAIILARNTQRGFDSRAKENRERLRGAYSLDRSLSTKDLQTMAS</sequence>
<protein>
    <submittedName>
        <fullName evidence="2">Uncharacterized protein</fullName>
    </submittedName>
</protein>
<feature type="region of interest" description="Disordered" evidence="1">
    <location>
        <begin position="261"/>
        <end position="286"/>
    </location>
</feature>
<feature type="compositionally biased region" description="Basic and acidic residues" evidence="1">
    <location>
        <begin position="220"/>
        <end position="231"/>
    </location>
</feature>
<keyword evidence="3" id="KW-1185">Reference proteome</keyword>
<evidence type="ECO:0000256" key="1">
    <source>
        <dbReference type="SAM" id="MobiDB-lite"/>
    </source>
</evidence>
<dbReference type="EMBL" id="GL887695">
    <property type="protein sequence ID" value="EGI70463.1"/>
    <property type="molecule type" value="Genomic_DNA"/>
</dbReference>
<name>F4W5Y7_ACREC</name>
<dbReference type="InterPro" id="IPR007884">
    <property type="entry name" value="METL9"/>
</dbReference>
<feature type="region of interest" description="Disordered" evidence="1">
    <location>
        <begin position="208"/>
        <end position="231"/>
    </location>
</feature>
<evidence type="ECO:0000313" key="3">
    <source>
        <dbReference type="Proteomes" id="UP000007755"/>
    </source>
</evidence>
<dbReference type="InParanoid" id="F4W5Y7"/>
<dbReference type="OrthoDB" id="199041at2759"/>
<dbReference type="Proteomes" id="UP000007755">
    <property type="component" value="Unassembled WGS sequence"/>
</dbReference>
<dbReference type="Pfam" id="PF05219">
    <property type="entry name" value="DREV"/>
    <property type="match status" value="1"/>
</dbReference>
<accession>F4W5Y7</accession>
<dbReference type="AlphaFoldDB" id="F4W5Y7"/>